<reference key="2">
    <citation type="journal article" date="2011" name="Extremophiles">
        <title>Genomic analyses of Acidianus hospitalis W1 a host for studying crenarchaeal virus and plasmid life cycles.</title>
        <authorList>
            <person name="You X.Y."/>
            <person name="Liu C."/>
            <person name="Wang S.Y."/>
            <person name="Jiang C.Y."/>
            <person name="Shah S.A."/>
            <person name="Prangishvili D."/>
            <person name="Liu S.J."/>
            <person name="Garrett R.A."/>
        </authorList>
    </citation>
    <scope>NUCLEOTIDE SEQUENCE</scope>
    <source>
        <strain>W1</strain>
    </source>
</reference>
<dbReference type="AlphaFoldDB" id="F4B5W3"/>
<sequence>MENIGLPYTSFPNFSLEYLTGFSFNNSSLSTINMRYSKLENSLATNLAKSLASLTFFIVNFNSHFSQITTKDIENVFKNISLFVYYLTRNNSCNNDNIGSSNHSCDYVLLQTAL</sequence>
<name>F4B5W3_ACIHW</name>
<evidence type="ECO:0000313" key="2">
    <source>
        <dbReference type="Proteomes" id="UP000008458"/>
    </source>
</evidence>
<dbReference type="Proteomes" id="UP000008458">
    <property type="component" value="Chromosome"/>
</dbReference>
<keyword evidence="2" id="KW-1185">Reference proteome</keyword>
<organism evidence="1 2">
    <name type="scientific">Acidianus hospitalis (strain W1)</name>
    <dbReference type="NCBI Taxonomy" id="933801"/>
    <lineage>
        <taxon>Archaea</taxon>
        <taxon>Thermoproteota</taxon>
        <taxon>Thermoprotei</taxon>
        <taxon>Sulfolobales</taxon>
        <taxon>Sulfolobaceae</taxon>
        <taxon>Acidianus</taxon>
    </lineage>
</organism>
<accession>F4B5W3</accession>
<reference evidence="1 2" key="1">
    <citation type="journal article" date="2011" name="Extremophiles">
        <title>Genomic analysis of Acidianus hospitalis W1 a host for studying crenarchaeal virus and plasmid life cycles.</title>
        <authorList>
            <person name="You X.Y."/>
            <person name="Liu C."/>
            <person name="Wang S.Y."/>
            <person name="Jiang C.Y."/>
            <person name="Shah S.A."/>
            <person name="Prangishvili D."/>
            <person name="She Q."/>
            <person name="Liu S.J."/>
            <person name="Garrett R.A."/>
        </authorList>
    </citation>
    <scope>NUCLEOTIDE SEQUENCE [LARGE SCALE GENOMIC DNA]</scope>
    <source>
        <strain evidence="1 2">W1</strain>
    </source>
</reference>
<dbReference type="HOGENOM" id="CLU_2115344_0_0_2"/>
<evidence type="ECO:0000313" key="1">
    <source>
        <dbReference type="EMBL" id="AEE94461.1"/>
    </source>
</evidence>
<gene>
    <name evidence="1" type="ordered locus">Ahos_1578</name>
</gene>
<dbReference type="EMBL" id="CP002535">
    <property type="protein sequence ID" value="AEE94461.1"/>
    <property type="molecule type" value="Genomic_DNA"/>
</dbReference>
<dbReference type="KEGG" id="aho:Ahos_1578"/>
<protein>
    <submittedName>
        <fullName evidence="1">Conserved conjugative plasmid protein</fullName>
    </submittedName>
</protein>
<proteinExistence type="predicted"/>